<organism evidence="2 3">
    <name type="scientific">Maribacter orientalis</name>
    <dbReference type="NCBI Taxonomy" id="228957"/>
    <lineage>
        <taxon>Bacteria</taxon>
        <taxon>Pseudomonadati</taxon>
        <taxon>Bacteroidota</taxon>
        <taxon>Flavobacteriia</taxon>
        <taxon>Flavobacteriales</taxon>
        <taxon>Flavobacteriaceae</taxon>
        <taxon>Maribacter</taxon>
    </lineage>
</organism>
<sequence length="53" mass="6143">MVHFGILRFFGGIAYWILNGFKGKFTDMMDKQYSAIVGLFFITLLVIVIAEFY</sequence>
<accession>A0A1H7XIH3</accession>
<dbReference type="RefSeq" id="WP_177171003.1">
    <property type="nucleotide sequence ID" value="NZ_FNZN01000022.1"/>
</dbReference>
<feature type="transmembrane region" description="Helical" evidence="1">
    <location>
        <begin position="33"/>
        <end position="52"/>
    </location>
</feature>
<dbReference type="STRING" id="228957.SAMN04488008_1221"/>
<dbReference type="Proteomes" id="UP000198990">
    <property type="component" value="Unassembled WGS sequence"/>
</dbReference>
<dbReference type="AlphaFoldDB" id="A0A1H7XIH3"/>
<evidence type="ECO:0000313" key="3">
    <source>
        <dbReference type="Proteomes" id="UP000198990"/>
    </source>
</evidence>
<dbReference type="EMBL" id="FNZN01000022">
    <property type="protein sequence ID" value="SEM33465.1"/>
    <property type="molecule type" value="Genomic_DNA"/>
</dbReference>
<name>A0A1H7XIH3_9FLAO</name>
<keyword evidence="1" id="KW-0812">Transmembrane</keyword>
<proteinExistence type="predicted"/>
<reference evidence="3" key="1">
    <citation type="submission" date="2016-10" db="EMBL/GenBank/DDBJ databases">
        <authorList>
            <person name="Varghese N."/>
            <person name="Submissions S."/>
        </authorList>
    </citation>
    <scope>NUCLEOTIDE SEQUENCE [LARGE SCALE GENOMIC DNA]</scope>
    <source>
        <strain evidence="3">DSM 16471</strain>
    </source>
</reference>
<evidence type="ECO:0000313" key="2">
    <source>
        <dbReference type="EMBL" id="SEM33465.1"/>
    </source>
</evidence>
<keyword evidence="1" id="KW-1133">Transmembrane helix</keyword>
<protein>
    <submittedName>
        <fullName evidence="2">Uncharacterized protein</fullName>
    </submittedName>
</protein>
<feature type="transmembrane region" description="Helical" evidence="1">
    <location>
        <begin position="6"/>
        <end position="21"/>
    </location>
</feature>
<gene>
    <name evidence="2" type="ORF">SAMN04488008_1221</name>
</gene>
<keyword evidence="3" id="KW-1185">Reference proteome</keyword>
<evidence type="ECO:0000256" key="1">
    <source>
        <dbReference type="SAM" id="Phobius"/>
    </source>
</evidence>
<keyword evidence="1" id="KW-0472">Membrane</keyword>